<dbReference type="KEGG" id="mbrn:90967595"/>
<feature type="chain" id="PRO_5028825532" evidence="1">
    <location>
        <begin position="18"/>
        <end position="119"/>
    </location>
</feature>
<keyword evidence="3" id="KW-1185">Reference proteome</keyword>
<organism evidence="2 3">
    <name type="scientific">Metarhizium brunneum</name>
    <dbReference type="NCBI Taxonomy" id="500148"/>
    <lineage>
        <taxon>Eukaryota</taxon>
        <taxon>Fungi</taxon>
        <taxon>Dikarya</taxon>
        <taxon>Ascomycota</taxon>
        <taxon>Pezizomycotina</taxon>
        <taxon>Sordariomycetes</taxon>
        <taxon>Hypocreomycetidae</taxon>
        <taxon>Hypocreales</taxon>
        <taxon>Clavicipitaceae</taxon>
        <taxon>Metarhizium</taxon>
    </lineage>
</organism>
<sequence>MKYTYLAFTTLASLALAAPQTTPVLTMADMGTITPQRVLEIAMGEDLLCKEEQRGRISCESFIRPNKDIPAKDGLSPLCQEKERDCECQINAGFKDRGSYTCTFDPFHQDLTEELIFSD</sequence>
<dbReference type="RefSeq" id="XP_065986299.1">
    <property type="nucleotide sequence ID" value="XM_066130106.1"/>
</dbReference>
<dbReference type="AlphaFoldDB" id="A0A7D5UVU9"/>
<dbReference type="GeneID" id="90967595"/>
<evidence type="ECO:0000313" key="3">
    <source>
        <dbReference type="Proteomes" id="UP000510686"/>
    </source>
</evidence>
<dbReference type="Proteomes" id="UP000510686">
    <property type="component" value="Chromosome 2"/>
</dbReference>
<proteinExistence type="predicted"/>
<keyword evidence="1" id="KW-0732">Signal</keyword>
<reference evidence="2 3" key="1">
    <citation type="submission" date="2020-07" db="EMBL/GenBank/DDBJ databases">
        <title>Telomere length de novo assembly of all 7 chromosomes of the fungus, Metarhizium brunneum, using a novel assembly pipeline.</title>
        <authorList>
            <person name="Saud z."/>
            <person name="Kortsinoglou A."/>
            <person name="Kouvelis V.N."/>
            <person name="Butt T.M."/>
        </authorList>
    </citation>
    <scope>NUCLEOTIDE SEQUENCE [LARGE SCALE GENOMIC DNA]</scope>
    <source>
        <strain evidence="2 3">4556</strain>
    </source>
</reference>
<gene>
    <name evidence="2" type="ORF">G6M90_00g032370</name>
</gene>
<evidence type="ECO:0000313" key="2">
    <source>
        <dbReference type="EMBL" id="QLI67112.1"/>
    </source>
</evidence>
<protein>
    <submittedName>
        <fullName evidence="2">Uncharacterized protein</fullName>
    </submittedName>
</protein>
<accession>A0A7D5UVU9</accession>
<dbReference type="EMBL" id="CP058933">
    <property type="protein sequence ID" value="QLI67112.1"/>
    <property type="molecule type" value="Genomic_DNA"/>
</dbReference>
<name>A0A7D5UVU9_9HYPO</name>
<feature type="signal peptide" evidence="1">
    <location>
        <begin position="1"/>
        <end position="17"/>
    </location>
</feature>
<evidence type="ECO:0000256" key="1">
    <source>
        <dbReference type="SAM" id="SignalP"/>
    </source>
</evidence>